<dbReference type="InterPro" id="IPR007837">
    <property type="entry name" value="DinB"/>
</dbReference>
<name>A0A7W6ALG1_9HYPH</name>
<dbReference type="GO" id="GO:0046872">
    <property type="term" value="F:metal ion binding"/>
    <property type="evidence" value="ECO:0007669"/>
    <property type="project" value="UniProtKB-KW"/>
</dbReference>
<reference evidence="4" key="1">
    <citation type="journal article" date="2014" name="Int. J. Syst. Evol. Microbiol.">
        <title>Complete genome of a new Firmicutes species belonging to the dominant human colonic microbiota ('Ruminococcus bicirculans') reveals two chromosomes and a selective capacity to utilize plant glucans.</title>
        <authorList>
            <consortium name="NISC Comparative Sequencing Program"/>
            <person name="Wegmann U."/>
            <person name="Louis P."/>
            <person name="Goesmann A."/>
            <person name="Henrissat B."/>
            <person name="Duncan S.H."/>
            <person name="Flint H.J."/>
        </authorList>
    </citation>
    <scope>NUCLEOTIDE SEQUENCE</scope>
    <source>
        <strain evidence="4">NBRC 107710</strain>
    </source>
</reference>
<dbReference type="EMBL" id="JACIDN010000005">
    <property type="protein sequence ID" value="MBB3903374.1"/>
    <property type="molecule type" value="Genomic_DNA"/>
</dbReference>
<feature type="binding site" evidence="3">
    <location>
        <position position="137"/>
    </location>
    <ligand>
        <name>a divalent metal cation</name>
        <dbReference type="ChEBI" id="CHEBI:60240"/>
    </ligand>
</feature>
<dbReference type="EMBL" id="BSPG01000022">
    <property type="protein sequence ID" value="GLS45455.1"/>
    <property type="molecule type" value="Genomic_DNA"/>
</dbReference>
<evidence type="ECO:0000313" key="5">
    <source>
        <dbReference type="EMBL" id="MBB3903374.1"/>
    </source>
</evidence>
<gene>
    <name evidence="4" type="ORF">GCM10007884_34450</name>
    <name evidence="5" type="ORF">GGR33_002883</name>
</gene>
<keyword evidence="2 3" id="KW-0479">Metal-binding</keyword>
<dbReference type="Proteomes" id="UP000517759">
    <property type="component" value="Unassembled WGS sequence"/>
</dbReference>
<protein>
    <submittedName>
        <fullName evidence="4 5">Damage-inducible protein DinB</fullName>
    </submittedName>
</protein>
<feature type="binding site" evidence="3">
    <location>
        <position position="141"/>
    </location>
    <ligand>
        <name>a divalent metal cation</name>
        <dbReference type="ChEBI" id="CHEBI:60240"/>
    </ligand>
</feature>
<dbReference type="Proteomes" id="UP001156881">
    <property type="component" value="Unassembled WGS sequence"/>
</dbReference>
<comment type="caution">
    <text evidence="5">The sequence shown here is derived from an EMBL/GenBank/DDBJ whole genome shotgun (WGS) entry which is preliminary data.</text>
</comment>
<dbReference type="PANTHER" id="PTHR37302">
    <property type="entry name" value="SLR1116 PROTEIN"/>
    <property type="match status" value="1"/>
</dbReference>
<reference evidence="7" key="2">
    <citation type="journal article" date="2019" name="Int. J. Syst. Evol. Microbiol.">
        <title>The Global Catalogue of Microorganisms (GCM) 10K type strain sequencing project: providing services to taxonomists for standard genome sequencing and annotation.</title>
        <authorList>
            <consortium name="The Broad Institute Genomics Platform"/>
            <consortium name="The Broad Institute Genome Sequencing Center for Infectious Disease"/>
            <person name="Wu L."/>
            <person name="Ma J."/>
        </authorList>
    </citation>
    <scope>NUCLEOTIDE SEQUENCE [LARGE SCALE GENOMIC DNA]</scope>
    <source>
        <strain evidence="7">NBRC 107710</strain>
    </source>
</reference>
<keyword evidence="7" id="KW-1185">Reference proteome</keyword>
<dbReference type="RefSeq" id="WP_183506295.1">
    <property type="nucleotide sequence ID" value="NZ_BSPG01000022.1"/>
</dbReference>
<dbReference type="Pfam" id="PF05163">
    <property type="entry name" value="DinB"/>
    <property type="match status" value="1"/>
</dbReference>
<evidence type="ECO:0000313" key="7">
    <source>
        <dbReference type="Proteomes" id="UP001156881"/>
    </source>
</evidence>
<evidence type="ECO:0000256" key="2">
    <source>
        <dbReference type="ARBA" id="ARBA00022723"/>
    </source>
</evidence>
<dbReference type="InterPro" id="IPR034660">
    <property type="entry name" value="DinB/YfiT-like"/>
</dbReference>
<evidence type="ECO:0000256" key="3">
    <source>
        <dbReference type="PIRSR" id="PIRSR607837-1"/>
    </source>
</evidence>
<reference evidence="5 6" key="3">
    <citation type="submission" date="2020-08" db="EMBL/GenBank/DDBJ databases">
        <title>Genomic Encyclopedia of Type Strains, Phase IV (KMG-IV): sequencing the most valuable type-strain genomes for metagenomic binning, comparative biology and taxonomic classification.</title>
        <authorList>
            <person name="Goeker M."/>
        </authorList>
    </citation>
    <scope>NUCLEOTIDE SEQUENCE [LARGE SCALE GENOMIC DNA]</scope>
    <source>
        <strain evidence="5 6">DSM 24105</strain>
    </source>
</reference>
<organism evidence="5 6">
    <name type="scientific">Methylobacterium brachythecii</name>
    <dbReference type="NCBI Taxonomy" id="1176177"/>
    <lineage>
        <taxon>Bacteria</taxon>
        <taxon>Pseudomonadati</taxon>
        <taxon>Pseudomonadota</taxon>
        <taxon>Alphaproteobacteria</taxon>
        <taxon>Hyphomicrobiales</taxon>
        <taxon>Methylobacteriaceae</taxon>
        <taxon>Methylobacterium</taxon>
    </lineage>
</organism>
<dbReference type="SUPFAM" id="SSF109854">
    <property type="entry name" value="DinB/YfiT-like putative metalloenzymes"/>
    <property type="match status" value="1"/>
</dbReference>
<comment type="similarity">
    <text evidence="1">Belongs to the DinB family.</text>
</comment>
<dbReference type="PANTHER" id="PTHR37302:SF1">
    <property type="entry name" value="PROTEIN DINB"/>
    <property type="match status" value="1"/>
</dbReference>
<evidence type="ECO:0000313" key="4">
    <source>
        <dbReference type="EMBL" id="GLS45455.1"/>
    </source>
</evidence>
<evidence type="ECO:0000313" key="6">
    <source>
        <dbReference type="Proteomes" id="UP000517759"/>
    </source>
</evidence>
<dbReference type="Gene3D" id="1.20.120.450">
    <property type="entry name" value="dinb family like domain"/>
    <property type="match status" value="1"/>
</dbReference>
<evidence type="ECO:0000256" key="1">
    <source>
        <dbReference type="ARBA" id="ARBA00008635"/>
    </source>
</evidence>
<accession>A0A7W6ALG1</accession>
<reference evidence="4" key="4">
    <citation type="submission" date="2023-01" db="EMBL/GenBank/DDBJ databases">
        <title>Draft genome sequence of Methylobacterium brachythecii strain NBRC 107710.</title>
        <authorList>
            <person name="Sun Q."/>
            <person name="Mori K."/>
        </authorList>
    </citation>
    <scope>NUCLEOTIDE SEQUENCE</scope>
    <source>
        <strain evidence="4">NBRC 107710</strain>
    </source>
</reference>
<proteinExistence type="inferred from homology"/>
<dbReference type="AlphaFoldDB" id="A0A7W6ALG1"/>
<sequence>MITPAFAQTMAAYNAVLNTKTYTAAARLSDGERRADRGAFWHSIQGTLNHLLWADRMWMSRIDGWKAPNEGLAESGGLHEDFATLAAERTRIDTDLAAWAARLDPTWLGSAMTWFSGAAGREMTAPRALIVMHLFNHQTHHRGQVHAMLTAAGQRVGDTDLPLVLSSAG</sequence>
<feature type="binding site" evidence="3">
    <location>
        <position position="50"/>
    </location>
    <ligand>
        <name>a divalent metal cation</name>
        <dbReference type="ChEBI" id="CHEBI:60240"/>
    </ligand>
</feature>